<name>A0ABN7T735_OIKDI</name>
<keyword evidence="3" id="KW-1185">Reference proteome</keyword>
<organism evidence="2 3">
    <name type="scientific">Oikopleura dioica</name>
    <name type="common">Tunicate</name>
    <dbReference type="NCBI Taxonomy" id="34765"/>
    <lineage>
        <taxon>Eukaryota</taxon>
        <taxon>Metazoa</taxon>
        <taxon>Chordata</taxon>
        <taxon>Tunicata</taxon>
        <taxon>Appendicularia</taxon>
        <taxon>Copelata</taxon>
        <taxon>Oikopleuridae</taxon>
        <taxon>Oikopleura</taxon>
    </lineage>
</organism>
<evidence type="ECO:0000313" key="2">
    <source>
        <dbReference type="EMBL" id="CAG5111952.1"/>
    </source>
</evidence>
<evidence type="ECO:0000256" key="1">
    <source>
        <dbReference type="ARBA" id="ARBA00010996"/>
    </source>
</evidence>
<proteinExistence type="inferred from homology"/>
<dbReference type="Gene3D" id="3.40.30.10">
    <property type="entry name" value="Glutaredoxin"/>
    <property type="match status" value="1"/>
</dbReference>
<dbReference type="Proteomes" id="UP001158576">
    <property type="component" value="Chromosome 2"/>
</dbReference>
<dbReference type="EMBL" id="OU015567">
    <property type="protein sequence ID" value="CAG5111952.1"/>
    <property type="molecule type" value="Genomic_DNA"/>
</dbReference>
<reference evidence="2 3" key="1">
    <citation type="submission" date="2021-04" db="EMBL/GenBank/DDBJ databases">
        <authorList>
            <person name="Bliznina A."/>
        </authorList>
    </citation>
    <scope>NUCLEOTIDE SEQUENCE [LARGE SCALE GENOMIC DNA]</scope>
</reference>
<dbReference type="InterPro" id="IPR003782">
    <property type="entry name" value="SCO1/SenC"/>
</dbReference>
<dbReference type="InterPro" id="IPR036249">
    <property type="entry name" value="Thioredoxin-like_sf"/>
</dbReference>
<dbReference type="Pfam" id="PF02630">
    <property type="entry name" value="SCO1-SenC"/>
    <property type="match status" value="1"/>
</dbReference>
<dbReference type="CDD" id="cd02968">
    <property type="entry name" value="SCO"/>
    <property type="match status" value="1"/>
</dbReference>
<dbReference type="PANTHER" id="PTHR12151:SF25">
    <property type="entry name" value="LINALOOL DEHYDRATASE_ISOMERASE DOMAIN-CONTAINING PROTEIN"/>
    <property type="match status" value="1"/>
</dbReference>
<evidence type="ECO:0000313" key="3">
    <source>
        <dbReference type="Proteomes" id="UP001158576"/>
    </source>
</evidence>
<dbReference type="PANTHER" id="PTHR12151">
    <property type="entry name" value="ELECTRON TRANSPORT PROTIN SCO1/SENC FAMILY MEMBER"/>
    <property type="match status" value="1"/>
</dbReference>
<accession>A0ABN7T735</accession>
<protein>
    <submittedName>
        <fullName evidence="2">Oidioi.mRNA.OKI2018_I69.chr2.g6220.t1.cds</fullName>
    </submittedName>
</protein>
<sequence length="276" mass="32378">MHWYDEELKKEKLKQEREQNLWNNTQQYNIGRNDWTLVNCRDNSVVTKENLKGKWLLMYFGFAHCPDICPETMEKIMDIKEIHDHARKKNADLPDLEPVFVTIDPERDTPENLAYYLEDYPSFLGLTGSSKQIKQMCKNYKIYFSVGPKSDEGEYLLDHTIVIYLINPNGVYQNHFMNRQMPPEDMHPVILQQIDLFNNLKMNFLALFFALIQITSASRFITKSSVCNFDVCNKCDEVVSQNRPGYQKTVSKCKIILNPEMNCCNAYLRPSNSIIY</sequence>
<gene>
    <name evidence="2" type="ORF">OKIOD_LOCUS14985</name>
</gene>
<dbReference type="SUPFAM" id="SSF52833">
    <property type="entry name" value="Thioredoxin-like"/>
    <property type="match status" value="1"/>
</dbReference>
<comment type="similarity">
    <text evidence="1">Belongs to the SCO1/2 family.</text>
</comment>